<evidence type="ECO:0000259" key="2">
    <source>
        <dbReference type="Pfam" id="PF18962"/>
    </source>
</evidence>
<dbReference type="KEGG" id="aup:AsAng_0035490"/>
<dbReference type="RefSeq" id="WP_264788174.1">
    <property type="nucleotide sequence ID" value="NZ_AP026867.1"/>
</dbReference>
<name>A0A915YGP8_9BACT</name>
<keyword evidence="4" id="KW-1185">Reference proteome</keyword>
<evidence type="ECO:0000313" key="4">
    <source>
        <dbReference type="Proteomes" id="UP001060919"/>
    </source>
</evidence>
<organism evidence="3 4">
    <name type="scientific">Aureispira anguillae</name>
    <dbReference type="NCBI Taxonomy" id="2864201"/>
    <lineage>
        <taxon>Bacteria</taxon>
        <taxon>Pseudomonadati</taxon>
        <taxon>Bacteroidota</taxon>
        <taxon>Saprospiria</taxon>
        <taxon>Saprospirales</taxon>
        <taxon>Saprospiraceae</taxon>
        <taxon>Aureispira</taxon>
    </lineage>
</organism>
<feature type="domain" description="Secretion system C-terminal sorting" evidence="2">
    <location>
        <begin position="1669"/>
        <end position="1744"/>
    </location>
</feature>
<accession>A0A915YGP8</accession>
<evidence type="ECO:0000313" key="3">
    <source>
        <dbReference type="EMBL" id="BDS12824.1"/>
    </source>
</evidence>
<dbReference type="EMBL" id="AP026867">
    <property type="protein sequence ID" value="BDS12824.1"/>
    <property type="molecule type" value="Genomic_DNA"/>
</dbReference>
<keyword evidence="1" id="KW-0732">Signal</keyword>
<gene>
    <name evidence="3" type="ORF">AsAng_0035490</name>
</gene>
<feature type="signal peptide" evidence="1">
    <location>
        <begin position="1"/>
        <end position="27"/>
    </location>
</feature>
<dbReference type="Pfam" id="PF18962">
    <property type="entry name" value="Por_Secre_tail"/>
    <property type="match status" value="1"/>
</dbReference>
<evidence type="ECO:0000256" key="1">
    <source>
        <dbReference type="SAM" id="SignalP"/>
    </source>
</evidence>
<feature type="chain" id="PRO_5037907944" evidence="1">
    <location>
        <begin position="28"/>
        <end position="1749"/>
    </location>
</feature>
<reference evidence="3" key="1">
    <citation type="submission" date="2022-09" db="EMBL/GenBank/DDBJ databases">
        <title>Aureispira anguillicida sp. nov., isolated from Leptocephalus of Japanese eel Anguilla japonica.</title>
        <authorList>
            <person name="Yuasa K."/>
            <person name="Mekata T."/>
            <person name="Ikunari K."/>
        </authorList>
    </citation>
    <scope>NUCLEOTIDE SEQUENCE</scope>
    <source>
        <strain evidence="3">EL160426</strain>
    </source>
</reference>
<protein>
    <submittedName>
        <fullName evidence="3">T9SS type A sorting domain-containing protein</fullName>
    </submittedName>
</protein>
<sequence length="1749" mass="182181">MKHFYPFKGIMIFVVILLCSLSTAVEASHIPGANITYTCNPANPLEYTFTLTVFRRCPGTHPATMSGFSLTNDCGLTNPTIPTFNQVGVAQDVNQLCASVTSNCSGGTQPGVWLYTYEATITLPANCDGWHMAYSLCCRDASSNMSGGSGNTMYTSTTLNTSTAPCNNSPTVTSAPIPYACTNTPFSYCLTTADLEGDSVYFRMVAPGNAGGTPISHLAGFSVNSPLTNFVLDPLTGCFTLNEPNVGNYVVAIAIEEYDAAGNLVSEIIHDFQIQVINCTNTPPSNPIGSITNVSGSGSQTGPNGMAACLGESFCFDVTFEDLIDINDTVTISTDGLTLFPGATFTQTGVNPVTGTFCWTAVPGNTGTIVTFNAEDNGCPVRGTNSFGVTIDVIQGVYAGPDVSVCNGVPVQLNATGGSVFNWTPAVGLSCTNCPNPVANPPVTTTYTVTGALGGGCSNTDQVTVTVENVPPTATISGNVGICGSGSNTLTATGGSMFLWSTGETTASITVSPTSTMDYSVIVTNFSGGCEAYDTATVVVGTAVTPNLSDITICNGSSTTLSANGGGTYAWSTGATTSDITVSPLVTTTYYVTVTLGTCSAIDTAVVTVTPTSGPVMNCRADTTVSICNSVVTFNTPIALDYCAASPCVSSPIADVLSAFNTNGVTIAGNIPNGFNMTDGITGTCVSDGGSDMYDCGNQLNTNLATLIPYTGGSISTHAGFGGGSYFTHKANNLWITVADLNGVSSFFTTGNNGADGSGTANGFTYTVTVGCMDYYVFVKRINGASDPSINHIYIIPDNGTSPAPTHTFATNTNDDLHTLSNLDNFDRLYYLLLAGAGGYAYTNAEIQAAVVDFLTQANPTGGGTAQAPVTQIAGLPSGSTFPVGTNTITFEATGTGGTSTCSFDIIVQPGTGPVINCRPDTTVSVCNPVVSFVNPIASDPCNPACTSAPLADILSGFNSNGAAVANSVPNGFNMTDGITGTCVSDGGSDMYDCGNQLNTNLATLIPYTGGSISTHTGFGGGSYFTHKINNLWVTVADLNGVSSFFTTGNNGADGSGTANGFTYTVTVGCMNYYVFVKRINGASDPSINHVYIIPDNGTSPAPTHTFATNTNDDLHTLSNLDNFDRLYYLLLAGTGGYAYTNAEIQSAVVNFLTQVNAASGAAGALTVTQIAGLPSGSTFPVGTNTVTFRATSSISGLSTDCSFDVVVQPAPTAGITGTTSVCLGSSTTLTGTGGGTYAWSTGVTTPSITVSPTTPTTYQVTVTDNLGCTSVANTNTTISTTSTAPTLSPMAGTYCPNTTLTLTASGGTSGAGAALHWYTGPNGSGTWLGSGTNLNIVPTANSTTYYVRREGTCNTTADDQVTVNLKDYVYALNGATTNDYCTDNAGWHHFFNGNEIILSVRGDLTGAQPNHPIIQISDNPGHFQRSLGPFTPASCAASGLTPGEEQFEMERSWNVNFGTTGLNPPYEVRFYYEPAERTAVENAAINHMANYSACGYSYKYATPLGCYFFKNVGSNYTAPDYDGLHLSATNGTTANGINYSELGGIASFSGGSLGVTLVPNNLLAVKWLYFDGETDNKVNHLRWATESEENTQHFNIQRSRDGVNFETIGMTAAQGSSTTTTHYTFDDVNPFEGDNYYRLELVEMDGKTSLSNTILLVIASDDLGYSFYPNPTNDIVYYQYEALEKENLEVEVLDVLGKQVATINVTSELGINSIPVDLSTYPSGTYMVRVHNKRTAQVHTSKIIKSKL</sequence>
<proteinExistence type="predicted"/>
<dbReference type="NCBIfam" id="TIGR04183">
    <property type="entry name" value="Por_Secre_tail"/>
    <property type="match status" value="1"/>
</dbReference>
<dbReference type="Proteomes" id="UP001060919">
    <property type="component" value="Chromosome"/>
</dbReference>
<dbReference type="InterPro" id="IPR026444">
    <property type="entry name" value="Secre_tail"/>
</dbReference>